<dbReference type="Proteomes" id="UP000024284">
    <property type="component" value="Unassembled WGS sequence"/>
</dbReference>
<evidence type="ECO:0000256" key="1">
    <source>
        <dbReference type="SAM" id="Phobius"/>
    </source>
</evidence>
<evidence type="ECO:0000313" key="2">
    <source>
        <dbReference type="EMBL" id="KFG89683.1"/>
    </source>
</evidence>
<dbReference type="STRING" id="76947.GCA_002080435_02934"/>
<protein>
    <submittedName>
        <fullName evidence="2">Membrane protein</fullName>
    </submittedName>
</protein>
<dbReference type="EMBL" id="JFZA02000023">
    <property type="protein sequence ID" value="KFG89683.1"/>
    <property type="molecule type" value="Genomic_DNA"/>
</dbReference>
<dbReference type="eggNOG" id="ENOG5033C2I">
    <property type="taxonomic scope" value="Bacteria"/>
</dbReference>
<feature type="transmembrane region" description="Helical" evidence="1">
    <location>
        <begin position="48"/>
        <end position="68"/>
    </location>
</feature>
<comment type="caution">
    <text evidence="2">The sequence shown here is derived from an EMBL/GenBank/DDBJ whole genome shotgun (WGS) entry which is preliminary data.</text>
</comment>
<name>A0A086P8G5_SPHHM</name>
<sequence length="94" mass="10166">MDAFDRKTILPPRKESAISTIMLNALSILIGLFALILMIPAFLPLLGIFNWLLVPIALFGAVIGILSTRNSGRNFCLFVAAFGALRLFLGGGIF</sequence>
<keyword evidence="1" id="KW-0472">Membrane</keyword>
<reference evidence="2" key="1">
    <citation type="submission" date="2014-08" db="EMBL/GenBank/DDBJ databases">
        <title>Draft genome sequences of Sphingobium herbicidovorans.</title>
        <authorList>
            <person name="Gan H.M."/>
            <person name="Gan H.Y."/>
            <person name="Savka M.A."/>
        </authorList>
    </citation>
    <scope>NUCLEOTIDE SEQUENCE [LARGE SCALE GENOMIC DNA]</scope>
    <source>
        <strain evidence="2">NBRC 16415</strain>
    </source>
</reference>
<keyword evidence="1" id="KW-0812">Transmembrane</keyword>
<dbReference type="PATRIC" id="fig|1219045.3.peg.2527"/>
<feature type="transmembrane region" description="Helical" evidence="1">
    <location>
        <begin position="21"/>
        <end position="42"/>
    </location>
</feature>
<organism evidence="2 3">
    <name type="scientific">Sphingobium herbicidovorans (strain ATCC 700291 / DSM 11019 / CCUG 56400 / KCTC 2939 / LMG 18315 / NBRC 16415 / MH)</name>
    <name type="common">Sphingomonas herbicidovorans</name>
    <dbReference type="NCBI Taxonomy" id="1219045"/>
    <lineage>
        <taxon>Bacteria</taxon>
        <taxon>Pseudomonadati</taxon>
        <taxon>Pseudomonadota</taxon>
        <taxon>Alphaproteobacteria</taxon>
        <taxon>Sphingomonadales</taxon>
        <taxon>Sphingomonadaceae</taxon>
        <taxon>Sphingobium</taxon>
    </lineage>
</organism>
<keyword evidence="3" id="KW-1185">Reference proteome</keyword>
<proteinExistence type="predicted"/>
<dbReference type="AlphaFoldDB" id="A0A086P8G5"/>
<accession>A0A086P8G5</accession>
<keyword evidence="1" id="KW-1133">Transmembrane helix</keyword>
<feature type="transmembrane region" description="Helical" evidence="1">
    <location>
        <begin position="75"/>
        <end position="93"/>
    </location>
</feature>
<evidence type="ECO:0000313" key="3">
    <source>
        <dbReference type="Proteomes" id="UP000024284"/>
    </source>
</evidence>
<gene>
    <name evidence="2" type="ORF">BV98_002490</name>
</gene>